<comment type="caution">
    <text evidence="1">The sequence shown here is derived from an EMBL/GenBank/DDBJ whole genome shotgun (WGS) entry which is preliminary data.</text>
</comment>
<evidence type="ECO:0000313" key="1">
    <source>
        <dbReference type="EMBL" id="GKT34617.1"/>
    </source>
</evidence>
<evidence type="ECO:0000313" key="2">
    <source>
        <dbReference type="Proteomes" id="UP001057375"/>
    </source>
</evidence>
<proteinExistence type="predicted"/>
<keyword evidence="2" id="KW-1185">Reference proteome</keyword>
<dbReference type="Proteomes" id="UP001057375">
    <property type="component" value="Unassembled WGS sequence"/>
</dbReference>
<gene>
    <name evidence="1" type="ORF">ADUPG1_007941</name>
</gene>
<name>A0ABQ5KQ41_9EUKA</name>
<dbReference type="EMBL" id="BQXS01010837">
    <property type="protein sequence ID" value="GKT34617.1"/>
    <property type="molecule type" value="Genomic_DNA"/>
</dbReference>
<sequence length="238" mass="26792">MKSDLYILAKESKQASGIPNEHILFVAGLEKAGKSTAIQSILKKSLKPSGIGIHHETFDCSTYDVPFSQINIMDINMHHKQAATYCHYVCKTSPFKVSFLLVVSGEQPLDSFRFLLFWSEVFAKHITSERVYSVTVLCSHRSAVPIKLRDHFHIFSQSLRSICFNSLHRASLCITDMTSVDGNIACESLLLYKLLGAKKGTNRIGKDLGTFILYEEDEKDTSILDLKTCETEMSKVFK</sequence>
<evidence type="ECO:0008006" key="3">
    <source>
        <dbReference type="Google" id="ProtNLM"/>
    </source>
</evidence>
<organism evidence="1 2">
    <name type="scientific">Aduncisulcus paluster</name>
    <dbReference type="NCBI Taxonomy" id="2918883"/>
    <lineage>
        <taxon>Eukaryota</taxon>
        <taxon>Metamonada</taxon>
        <taxon>Carpediemonas-like organisms</taxon>
        <taxon>Aduncisulcus</taxon>
    </lineage>
</organism>
<reference evidence="1" key="1">
    <citation type="submission" date="2022-03" db="EMBL/GenBank/DDBJ databases">
        <title>Draft genome sequence of Aduncisulcus paluster, a free-living microaerophilic Fornicata.</title>
        <authorList>
            <person name="Yuyama I."/>
            <person name="Kume K."/>
            <person name="Tamura T."/>
            <person name="Inagaki Y."/>
            <person name="Hashimoto T."/>
        </authorList>
    </citation>
    <scope>NUCLEOTIDE SEQUENCE</scope>
    <source>
        <strain evidence="1">NY0171</strain>
    </source>
</reference>
<protein>
    <recommendedName>
        <fullName evidence="3">Signal recognition particle receptor subunit beta</fullName>
    </recommendedName>
</protein>
<accession>A0ABQ5KQ41</accession>